<feature type="region of interest" description="Disordered" evidence="5">
    <location>
        <begin position="641"/>
        <end position="660"/>
    </location>
</feature>
<dbReference type="EMBL" id="BSXW01000201">
    <property type="protein sequence ID" value="GMF14532.1"/>
    <property type="molecule type" value="Genomic_DNA"/>
</dbReference>
<feature type="compositionally biased region" description="Basic and acidic residues" evidence="5">
    <location>
        <begin position="513"/>
        <end position="563"/>
    </location>
</feature>
<dbReference type="InterPro" id="IPR017455">
    <property type="entry name" value="Znf_FYVE-rel"/>
</dbReference>
<protein>
    <submittedName>
        <fullName evidence="7">Unnamed protein product</fullName>
    </submittedName>
</protein>
<keyword evidence="8" id="KW-1185">Reference proteome</keyword>
<sequence>MASFPLARSPFARLELGEGERHHFHTQATELLGNALKEYEEFALIRHRQVDRRRWKPVKSHENLAVYRESRSYAVSRSLSAEDEESFARAAAMVSMPSSGRRRGSRSSSSSGGSGTSTIHELPAHQVTELELLTGWGPTATEAREQKKRAKSRSISVTGNLEQLPALLGVGNIIGSLDDVMYGVAAPDCASMALKNAYSHEDVLDGDVLCAIEGPSQRSPFRFLGIKWLVKSTTGGSVKHRLASPRDLVYLEATGVITRGDGVRIGYQIMHSVKLRGCPELYESHGVVRARCESVHLFVELNNKTVDVFLKSNVTPNGKISESAALQPCANSMLYCGKTVQCSQDKKLSWRLECYGNSQHARGRENKVKATQCSICSKTFGRFIRQSIECKLCSAAMCSKCCVERTLKNVDTSGNKRHTSKFVSTSVVELCTSCIATNMQTSALMIAREEVLAGRFGLIANAPSQRRGSDNSSDYAASIATISIEDIPGQHEHRARPPLQSDGSSRRSNRQQYNDDSRRGYREHGSYRDEPEAEDTHGRGQHVHAEGHEQVPRRGHAYRELPKIRTRSGSRHEPVYPDAPVRQSAVRRGHSDEMRGVRQPEFRREHSDEMYREIPRRQSHPRVESNNERYIPQEIISRDRHQPVYGGSPVELDNSGRGGPSVPIDLCDLDDSSTYLSSKESIRKTTSSSGSSLEDIHRGVSPLRMTYPASEEDAESRDTFDSFGDLIDIHDDLDDVDETLDTKDMEAVKRASQVNRKLWQQIADLRDAAENVYQYTKESTAMHMTQGGSVRRPAHPSY</sequence>
<dbReference type="InterPro" id="IPR023393">
    <property type="entry name" value="START-like_dom_sf"/>
</dbReference>
<dbReference type="SUPFAM" id="SSF57903">
    <property type="entry name" value="FYVE/PHD zinc finger"/>
    <property type="match status" value="1"/>
</dbReference>
<organism evidence="7 8">
    <name type="scientific">Phytophthora lilii</name>
    <dbReference type="NCBI Taxonomy" id="2077276"/>
    <lineage>
        <taxon>Eukaryota</taxon>
        <taxon>Sar</taxon>
        <taxon>Stramenopiles</taxon>
        <taxon>Oomycota</taxon>
        <taxon>Peronosporomycetes</taxon>
        <taxon>Peronosporales</taxon>
        <taxon>Peronosporaceae</taxon>
        <taxon>Phytophthora</taxon>
    </lineage>
</organism>
<dbReference type="InterPro" id="IPR052727">
    <property type="entry name" value="Rab4/Rab5_effector"/>
</dbReference>
<feature type="compositionally biased region" description="Basic and acidic residues" evidence="5">
    <location>
        <begin position="589"/>
        <end position="627"/>
    </location>
</feature>
<dbReference type="Gene3D" id="3.30.40.10">
    <property type="entry name" value="Zinc/RING finger domain, C3HC4 (zinc finger)"/>
    <property type="match status" value="1"/>
</dbReference>
<accession>A0A9W6THV4</accession>
<dbReference type="InterPro" id="IPR011011">
    <property type="entry name" value="Znf_FYVE_PHD"/>
</dbReference>
<dbReference type="GO" id="GO:0008270">
    <property type="term" value="F:zinc ion binding"/>
    <property type="evidence" value="ECO:0007669"/>
    <property type="project" value="UniProtKB-KW"/>
</dbReference>
<dbReference type="PANTHER" id="PTHR13510">
    <property type="entry name" value="FYVE-FINGER-CONTAINING RAB5 EFFECTOR PROTEIN RABENOSYN-5-RELATED"/>
    <property type="match status" value="1"/>
</dbReference>
<evidence type="ECO:0000313" key="8">
    <source>
        <dbReference type="Proteomes" id="UP001165083"/>
    </source>
</evidence>
<proteinExistence type="predicted"/>
<feature type="region of interest" description="Disordered" evidence="5">
    <location>
        <begin position="92"/>
        <end position="121"/>
    </location>
</feature>
<reference evidence="7" key="1">
    <citation type="submission" date="2023-04" db="EMBL/GenBank/DDBJ databases">
        <title>Phytophthora lilii NBRC 32176.</title>
        <authorList>
            <person name="Ichikawa N."/>
            <person name="Sato H."/>
            <person name="Tonouchi N."/>
        </authorList>
    </citation>
    <scope>NUCLEOTIDE SEQUENCE</scope>
    <source>
        <strain evidence="7">NBRC 32176</strain>
    </source>
</reference>
<dbReference type="InterPro" id="IPR013083">
    <property type="entry name" value="Znf_RING/FYVE/PHD"/>
</dbReference>
<comment type="caution">
    <text evidence="7">The sequence shown here is derived from an EMBL/GenBank/DDBJ whole genome shotgun (WGS) entry which is preliminary data.</text>
</comment>
<evidence type="ECO:0000256" key="1">
    <source>
        <dbReference type="ARBA" id="ARBA00022723"/>
    </source>
</evidence>
<gene>
    <name evidence="7" type="ORF">Plil01_000479400</name>
</gene>
<dbReference type="OrthoDB" id="71074at2759"/>
<feature type="region of interest" description="Disordered" evidence="5">
    <location>
        <begin position="676"/>
        <end position="699"/>
    </location>
</feature>
<keyword evidence="1" id="KW-0479">Metal-binding</keyword>
<evidence type="ECO:0000256" key="4">
    <source>
        <dbReference type="PROSITE-ProRule" id="PRU00091"/>
    </source>
</evidence>
<keyword evidence="2 4" id="KW-0863">Zinc-finger</keyword>
<feature type="domain" description="FYVE-type" evidence="6">
    <location>
        <begin position="367"/>
        <end position="439"/>
    </location>
</feature>
<evidence type="ECO:0000256" key="3">
    <source>
        <dbReference type="ARBA" id="ARBA00022833"/>
    </source>
</evidence>
<evidence type="ECO:0000256" key="5">
    <source>
        <dbReference type="SAM" id="MobiDB-lite"/>
    </source>
</evidence>
<evidence type="ECO:0000313" key="7">
    <source>
        <dbReference type="EMBL" id="GMF14532.1"/>
    </source>
</evidence>
<dbReference type="Proteomes" id="UP001165083">
    <property type="component" value="Unassembled WGS sequence"/>
</dbReference>
<keyword evidence="3" id="KW-0862">Zinc</keyword>
<dbReference type="PROSITE" id="PS50178">
    <property type="entry name" value="ZF_FYVE"/>
    <property type="match status" value="1"/>
</dbReference>
<dbReference type="Gene3D" id="3.30.530.20">
    <property type="match status" value="1"/>
</dbReference>
<dbReference type="PANTHER" id="PTHR13510:SF44">
    <property type="entry name" value="RABENOSYN-5"/>
    <property type="match status" value="1"/>
</dbReference>
<feature type="region of interest" description="Disordered" evidence="5">
    <location>
        <begin position="483"/>
        <end position="628"/>
    </location>
</feature>
<evidence type="ECO:0000256" key="2">
    <source>
        <dbReference type="ARBA" id="ARBA00022771"/>
    </source>
</evidence>
<name>A0A9W6THV4_9STRA</name>
<dbReference type="AlphaFoldDB" id="A0A9W6THV4"/>
<evidence type="ECO:0000259" key="6">
    <source>
        <dbReference type="PROSITE" id="PS50178"/>
    </source>
</evidence>